<evidence type="ECO:0000313" key="5">
    <source>
        <dbReference type="Proteomes" id="UP000095300"/>
    </source>
</evidence>
<dbReference type="SMART" id="SM01083">
    <property type="entry name" value="Cir_N"/>
    <property type="match status" value="1"/>
</dbReference>
<feature type="region of interest" description="Disordered" evidence="2">
    <location>
        <begin position="171"/>
        <end position="255"/>
    </location>
</feature>
<sequence length="311" mass="36801">MNILPKKRWHVRTKDNIARVRKDEAAAREEERKKQDKLEFAESEARINFLRKRSGLPEKHSDAPESDEIKLSIHEEEPTSSGHVNLFADYKTHVKTTNKDLEKEKKEEQEKYEKQIGYLTYLGQDTNEALRLKSWYEIAPKRVDVGDEREVVEKDMKTKYNQDPLTLINALLPPEPKTETKATKIKRKRSQSPDLPKITNDISKDTKKHTKHKKERKKHKKEKHKKRHKDHKEKRRTSGDHSEEEALKKRLKLEQMRKERLRRELAEKERQDALLAPKESTKQAIDVAPTPRVVQKYNSQFNPELAKQNMN</sequence>
<dbReference type="AlphaFoldDB" id="A0A1I8PJ24"/>
<dbReference type="EnsemblMetazoa" id="SCAU008565-RA">
    <property type="protein sequence ID" value="SCAU008565-PA"/>
    <property type="gene ID" value="SCAU008565"/>
</dbReference>
<feature type="compositionally biased region" description="Basic and acidic residues" evidence="2">
    <location>
        <begin position="236"/>
        <end position="255"/>
    </location>
</feature>
<dbReference type="KEGG" id="scac:106081486"/>
<dbReference type="Pfam" id="PF10197">
    <property type="entry name" value="Cir_N"/>
    <property type="match status" value="1"/>
</dbReference>
<dbReference type="STRING" id="35570.A0A1I8PJ24"/>
<protein>
    <recommendedName>
        <fullName evidence="3">CBF1-interacting co-repressor CIR N-terminal domain-containing protein</fullName>
    </recommendedName>
</protein>
<dbReference type="InterPro" id="IPR019339">
    <property type="entry name" value="CIR_N_dom"/>
</dbReference>
<dbReference type="VEuPathDB" id="VectorBase:SCAU008565"/>
<dbReference type="PANTHER" id="PTHR22093:SF0">
    <property type="entry name" value="LEUKOCYTE RECEPTOR CLUSTER MEMBER 1"/>
    <property type="match status" value="1"/>
</dbReference>
<accession>A0A1I8PJ24</accession>
<feature type="coiled-coil region" evidence="1">
    <location>
        <begin position="91"/>
        <end position="118"/>
    </location>
</feature>
<gene>
    <name evidence="4" type="primary">106081486</name>
</gene>
<dbReference type="OrthoDB" id="2159131at2759"/>
<dbReference type="Proteomes" id="UP000095300">
    <property type="component" value="Unassembled WGS sequence"/>
</dbReference>
<evidence type="ECO:0000259" key="3">
    <source>
        <dbReference type="SMART" id="SM01083"/>
    </source>
</evidence>
<feature type="domain" description="CBF1-interacting co-repressor CIR N-terminal" evidence="3">
    <location>
        <begin position="8"/>
        <end position="44"/>
    </location>
</feature>
<feature type="compositionally biased region" description="Basic residues" evidence="2">
    <location>
        <begin position="206"/>
        <end position="235"/>
    </location>
</feature>
<evidence type="ECO:0000313" key="4">
    <source>
        <dbReference type="EnsemblMetazoa" id="SCAU008565-PA"/>
    </source>
</evidence>
<name>A0A1I8PJ24_STOCA</name>
<keyword evidence="1" id="KW-0175">Coiled coil</keyword>
<evidence type="ECO:0000256" key="1">
    <source>
        <dbReference type="SAM" id="Coils"/>
    </source>
</evidence>
<evidence type="ECO:0000256" key="2">
    <source>
        <dbReference type="SAM" id="MobiDB-lite"/>
    </source>
</evidence>
<organism evidence="4 5">
    <name type="scientific">Stomoxys calcitrans</name>
    <name type="common">Stable fly</name>
    <name type="synonym">Conops calcitrans</name>
    <dbReference type="NCBI Taxonomy" id="35570"/>
    <lineage>
        <taxon>Eukaryota</taxon>
        <taxon>Metazoa</taxon>
        <taxon>Ecdysozoa</taxon>
        <taxon>Arthropoda</taxon>
        <taxon>Hexapoda</taxon>
        <taxon>Insecta</taxon>
        <taxon>Pterygota</taxon>
        <taxon>Neoptera</taxon>
        <taxon>Endopterygota</taxon>
        <taxon>Diptera</taxon>
        <taxon>Brachycera</taxon>
        <taxon>Muscomorpha</taxon>
        <taxon>Muscoidea</taxon>
        <taxon>Muscidae</taxon>
        <taxon>Stomoxys</taxon>
    </lineage>
</organism>
<keyword evidence="5" id="KW-1185">Reference proteome</keyword>
<feature type="region of interest" description="Disordered" evidence="2">
    <location>
        <begin position="268"/>
        <end position="287"/>
    </location>
</feature>
<reference evidence="4" key="1">
    <citation type="submission" date="2020-05" db="UniProtKB">
        <authorList>
            <consortium name="EnsemblMetazoa"/>
        </authorList>
    </citation>
    <scope>IDENTIFICATION</scope>
    <source>
        <strain evidence="4">USDA</strain>
    </source>
</reference>
<dbReference type="InterPro" id="IPR039875">
    <property type="entry name" value="LENG1-like"/>
</dbReference>
<dbReference type="PANTHER" id="PTHR22093">
    <property type="entry name" value="LEUKOCYTE RECEPTOR CLUSTER LRC MEMBER 1"/>
    <property type="match status" value="1"/>
</dbReference>
<proteinExistence type="predicted"/>